<evidence type="ECO:0008006" key="4">
    <source>
        <dbReference type="Google" id="ProtNLM"/>
    </source>
</evidence>
<feature type="chain" id="PRO_5015409767" description="Chalcone isomerase domain-containing protein" evidence="1">
    <location>
        <begin position="21"/>
        <end position="166"/>
    </location>
</feature>
<reference evidence="2 3" key="1">
    <citation type="journal article" date="2018" name="Front. Microbiol.">
        <title>Phylogeny of Vibrio vulnificus from the Analysis of the Core-Genome: Implications for Intra-Species Taxonomy.</title>
        <authorList>
            <person name="Roig F.J."/>
            <person name="Gonzalez-Candelas F."/>
            <person name="Sanjuan E."/>
            <person name="Fouz B."/>
            <person name="Feil E.J."/>
            <person name="Llorens C."/>
            <person name="Baker-Austin C."/>
            <person name="Oliver J.D."/>
            <person name="Danin-Poleg Y."/>
            <person name="Gibas C.J."/>
            <person name="Kashi Y."/>
            <person name="Gulig P.A."/>
            <person name="Morrison S.S."/>
            <person name="Amaro C."/>
        </authorList>
    </citation>
    <scope>NUCLEOTIDE SEQUENCE [LARGE SCALE GENOMIC DNA]</scope>
    <source>
        <strain evidence="2 3">CECT4608</strain>
    </source>
</reference>
<keyword evidence="1" id="KW-0732">Signal</keyword>
<name>A0A2S3R568_VIBVL</name>
<organism evidence="2 3">
    <name type="scientific">Vibrio vulnificus</name>
    <dbReference type="NCBI Taxonomy" id="672"/>
    <lineage>
        <taxon>Bacteria</taxon>
        <taxon>Pseudomonadati</taxon>
        <taxon>Pseudomonadota</taxon>
        <taxon>Gammaproteobacteria</taxon>
        <taxon>Vibrionales</taxon>
        <taxon>Vibrionaceae</taxon>
        <taxon>Vibrio</taxon>
    </lineage>
</organism>
<comment type="caution">
    <text evidence="2">The sequence shown here is derived from an EMBL/GenBank/DDBJ whole genome shotgun (WGS) entry which is preliminary data.</text>
</comment>
<proteinExistence type="predicted"/>
<evidence type="ECO:0000313" key="2">
    <source>
        <dbReference type="EMBL" id="POB48836.1"/>
    </source>
</evidence>
<feature type="signal peptide" evidence="1">
    <location>
        <begin position="1"/>
        <end position="20"/>
    </location>
</feature>
<sequence>MKSLLLALTLFSMTVCFSQAAELHLSNSVVMDLTLPKEASHSSNLLILKFDDWHFSHEVIDPKTFFRPVDLTDIQHHFLKSVFYPNLRDNFPSWLRELANELAVSFGLPKSQVIDGKFDNFELIGSYDSISKQGYLFIFEEHQIHHISYFGEKEHYLNMTKTIKEK</sequence>
<gene>
    <name evidence="2" type="ORF">CRN52_07505</name>
</gene>
<dbReference type="Proteomes" id="UP000237466">
    <property type="component" value="Unassembled WGS sequence"/>
</dbReference>
<dbReference type="AlphaFoldDB" id="A0A2S3R568"/>
<accession>A0A2S3R568</accession>
<evidence type="ECO:0000256" key="1">
    <source>
        <dbReference type="SAM" id="SignalP"/>
    </source>
</evidence>
<evidence type="ECO:0000313" key="3">
    <source>
        <dbReference type="Proteomes" id="UP000237466"/>
    </source>
</evidence>
<dbReference type="RefSeq" id="WP_015727541.1">
    <property type="nucleotide sequence ID" value="NZ_CP046834.1"/>
</dbReference>
<dbReference type="EMBL" id="PDGH01000058">
    <property type="protein sequence ID" value="POB48836.1"/>
    <property type="molecule type" value="Genomic_DNA"/>
</dbReference>
<protein>
    <recommendedName>
        <fullName evidence="4">Chalcone isomerase domain-containing protein</fullName>
    </recommendedName>
</protein>